<evidence type="ECO:0000259" key="4">
    <source>
        <dbReference type="Pfam" id="PF00389"/>
    </source>
</evidence>
<dbReference type="GO" id="GO:0030267">
    <property type="term" value="F:glyoxylate reductase (NADPH) activity"/>
    <property type="evidence" value="ECO:0007669"/>
    <property type="project" value="TreeGrafter"/>
</dbReference>
<reference evidence="6 7" key="1">
    <citation type="submission" date="2017-03" db="EMBL/GenBank/DDBJ databases">
        <title>Sulfur activation and transportation mechanism of thermophilic Archaea Acidianus manzaensis YN-25.</title>
        <authorList>
            <person name="Ma Y."/>
            <person name="Yang Y."/>
            <person name="Xia J."/>
        </authorList>
    </citation>
    <scope>NUCLEOTIDE SEQUENCE [LARGE SCALE GENOMIC DNA]</scope>
    <source>
        <strain evidence="6 7">YN-25</strain>
    </source>
</reference>
<dbReference type="InterPro" id="IPR006140">
    <property type="entry name" value="D-isomer_DH_NAD-bd"/>
</dbReference>
<dbReference type="SUPFAM" id="SSF51735">
    <property type="entry name" value="NAD(P)-binding Rossmann-fold domains"/>
    <property type="match status" value="1"/>
</dbReference>
<dbReference type="GO" id="GO:0016618">
    <property type="term" value="F:hydroxypyruvate reductase [NAD(P)H] activity"/>
    <property type="evidence" value="ECO:0007669"/>
    <property type="project" value="TreeGrafter"/>
</dbReference>
<gene>
    <name evidence="6" type="ORF">B6F84_03800</name>
</gene>
<sequence>MKVVSTEKLPEKAKEILNVNDENIEDDLKDAEGLLTWPFKAGQYIQRMPNLKVIQTFSAGVDDFPFHLLPPGVKLFSNAGAYSLPVAEHAFSLILTLAKGINKEMKRIESYQLTGKTIVILGAGGIGSEVARIAKNGFMMKTVGVSRSFKQDVFDEKYSISEIDRVISYGDVIVDSLPLNKETRGILNYERLAKMKEKSILVNVGRAETIVEEDIIRILKERPDIRFGTDVFWRNQKENFESPLWKMENFAGSLHTAGGYASKEVLENAMIRACRNLANYIKEGKAENEVRISDYI</sequence>
<dbReference type="InterPro" id="IPR006139">
    <property type="entry name" value="D-isomer_2_OHA_DH_cat_dom"/>
</dbReference>
<protein>
    <submittedName>
        <fullName evidence="6">3-phosphoglycerate dehydrogenase</fullName>
    </submittedName>
</protein>
<organism evidence="6 7">
    <name type="scientific">Acidianus manzaensis</name>
    <dbReference type="NCBI Taxonomy" id="282676"/>
    <lineage>
        <taxon>Archaea</taxon>
        <taxon>Thermoproteota</taxon>
        <taxon>Thermoprotei</taxon>
        <taxon>Sulfolobales</taxon>
        <taxon>Sulfolobaceae</taxon>
        <taxon>Acidianus</taxon>
    </lineage>
</organism>
<dbReference type="AlphaFoldDB" id="A0A1W6JY49"/>
<dbReference type="InterPro" id="IPR036291">
    <property type="entry name" value="NAD(P)-bd_dom_sf"/>
</dbReference>
<evidence type="ECO:0000256" key="1">
    <source>
        <dbReference type="ARBA" id="ARBA00023002"/>
    </source>
</evidence>
<dbReference type="Proteomes" id="UP000193404">
    <property type="component" value="Chromosome"/>
</dbReference>
<dbReference type="PANTHER" id="PTHR10996:SF178">
    <property type="entry name" value="2-HYDROXYACID DEHYDROGENASE YGL185C-RELATED"/>
    <property type="match status" value="1"/>
</dbReference>
<dbReference type="SUPFAM" id="SSF52283">
    <property type="entry name" value="Formate/glycerate dehydrogenase catalytic domain-like"/>
    <property type="match status" value="1"/>
</dbReference>
<dbReference type="GO" id="GO:0051287">
    <property type="term" value="F:NAD binding"/>
    <property type="evidence" value="ECO:0007669"/>
    <property type="project" value="InterPro"/>
</dbReference>
<dbReference type="KEGG" id="aman:B6F84_03800"/>
<feature type="domain" description="D-isomer specific 2-hydroxyacid dehydrogenase catalytic" evidence="4">
    <location>
        <begin position="21"/>
        <end position="290"/>
    </location>
</feature>
<proteinExistence type="inferred from homology"/>
<evidence type="ECO:0000313" key="7">
    <source>
        <dbReference type="Proteomes" id="UP000193404"/>
    </source>
</evidence>
<evidence type="ECO:0000256" key="2">
    <source>
        <dbReference type="ARBA" id="ARBA00023027"/>
    </source>
</evidence>
<dbReference type="Pfam" id="PF02826">
    <property type="entry name" value="2-Hacid_dh_C"/>
    <property type="match status" value="1"/>
</dbReference>
<dbReference type="GeneID" id="41590015"/>
<dbReference type="STRING" id="282676.B6F84_03800"/>
<dbReference type="CDD" id="cd12165">
    <property type="entry name" value="2-Hacid_dh_6"/>
    <property type="match status" value="1"/>
</dbReference>
<feature type="domain" description="D-isomer specific 2-hydroxyacid dehydrogenase NAD-binding" evidence="5">
    <location>
        <begin position="103"/>
        <end position="257"/>
    </location>
</feature>
<keyword evidence="2" id="KW-0520">NAD</keyword>
<dbReference type="InterPro" id="IPR050223">
    <property type="entry name" value="D-isomer_2-hydroxyacid_DH"/>
</dbReference>
<name>A0A1W6JY49_9CREN</name>
<comment type="similarity">
    <text evidence="3">Belongs to the D-isomer specific 2-hydroxyacid dehydrogenase family.</text>
</comment>
<dbReference type="EMBL" id="CP020477">
    <property type="protein sequence ID" value="ARM75241.1"/>
    <property type="molecule type" value="Genomic_DNA"/>
</dbReference>
<evidence type="ECO:0000313" key="6">
    <source>
        <dbReference type="EMBL" id="ARM75241.1"/>
    </source>
</evidence>
<evidence type="ECO:0000256" key="3">
    <source>
        <dbReference type="RuleBase" id="RU003719"/>
    </source>
</evidence>
<dbReference type="RefSeq" id="WP_148691003.1">
    <property type="nucleotide sequence ID" value="NZ_CP020477.1"/>
</dbReference>
<dbReference type="Pfam" id="PF00389">
    <property type="entry name" value="2-Hacid_dh"/>
    <property type="match status" value="1"/>
</dbReference>
<evidence type="ECO:0000259" key="5">
    <source>
        <dbReference type="Pfam" id="PF02826"/>
    </source>
</evidence>
<dbReference type="GO" id="GO:0005829">
    <property type="term" value="C:cytosol"/>
    <property type="evidence" value="ECO:0007669"/>
    <property type="project" value="TreeGrafter"/>
</dbReference>
<accession>A0A1W6JY49</accession>
<dbReference type="OrthoDB" id="34275at2157"/>
<keyword evidence="1 3" id="KW-0560">Oxidoreductase</keyword>
<keyword evidence="7" id="KW-1185">Reference proteome</keyword>
<dbReference type="Gene3D" id="3.40.50.720">
    <property type="entry name" value="NAD(P)-binding Rossmann-like Domain"/>
    <property type="match status" value="2"/>
</dbReference>
<dbReference type="PANTHER" id="PTHR10996">
    <property type="entry name" value="2-HYDROXYACID DEHYDROGENASE-RELATED"/>
    <property type="match status" value="1"/>
</dbReference>